<feature type="compositionally biased region" description="Basic and acidic residues" evidence="4">
    <location>
        <begin position="44"/>
        <end position="62"/>
    </location>
</feature>
<gene>
    <name evidence="5" type="ORF">D6D19_03560</name>
</gene>
<sequence>MASSEKEHPALGLLTRAHDPSISSQIFREKVQNRPLLLRPSSPDPREDARSKRQKARLEKAKANRKSKKPRPLTAKQKRELGVYDIPKEQQKYDIYVPIWKLWCAYMREILGMEKSRYVNAAGVGPLLASADYHGAMVDVVRCRCVGRVGIRGIVVKDTKFTLEIITPKNELKSMSCQFPSSCDCSADTLLAVPKEYTVFRFEVPFVEEDNDGDSQMTEPQKPFIFELHGSQFQNRAADRAARKFKQHIDPDL</sequence>
<accession>A0A4S9A9S8</accession>
<dbReference type="Gene3D" id="2.30.30.210">
    <property type="entry name" value="Ribonuclease P/MRP, subunit p29"/>
    <property type="match status" value="1"/>
</dbReference>
<dbReference type="GO" id="GO:0005634">
    <property type="term" value="C:nucleus"/>
    <property type="evidence" value="ECO:0007669"/>
    <property type="project" value="UniProtKB-SubCell"/>
</dbReference>
<dbReference type="EMBL" id="QZAO01000079">
    <property type="protein sequence ID" value="THW75966.1"/>
    <property type="molecule type" value="Genomic_DNA"/>
</dbReference>
<dbReference type="InterPro" id="IPR002730">
    <property type="entry name" value="Rpp29/RNP1"/>
</dbReference>
<comment type="subcellular location">
    <subcellularLocation>
        <location evidence="1">Nucleus</location>
    </subcellularLocation>
</comment>
<comment type="caution">
    <text evidence="5">The sequence shown here is derived from an EMBL/GenBank/DDBJ whole genome shotgun (WGS) entry which is preliminary data.</text>
</comment>
<evidence type="ECO:0000313" key="6">
    <source>
        <dbReference type="Proteomes" id="UP000308802"/>
    </source>
</evidence>
<evidence type="ECO:0000256" key="2">
    <source>
        <dbReference type="ARBA" id="ARBA00006181"/>
    </source>
</evidence>
<comment type="similarity">
    <text evidence="2">Belongs to the eukaryotic/archaeal RNase P protein component 1 family.</text>
</comment>
<feature type="region of interest" description="Disordered" evidence="4">
    <location>
        <begin position="30"/>
        <end position="76"/>
    </location>
</feature>
<dbReference type="GO" id="GO:0001682">
    <property type="term" value="P:tRNA 5'-leader removal"/>
    <property type="evidence" value="ECO:0007669"/>
    <property type="project" value="InterPro"/>
</dbReference>
<dbReference type="GO" id="GO:0030677">
    <property type="term" value="C:ribonuclease P complex"/>
    <property type="evidence" value="ECO:0007669"/>
    <property type="project" value="InterPro"/>
</dbReference>
<dbReference type="GO" id="GO:0033204">
    <property type="term" value="F:ribonuclease P RNA binding"/>
    <property type="evidence" value="ECO:0007669"/>
    <property type="project" value="InterPro"/>
</dbReference>
<dbReference type="Proteomes" id="UP000308802">
    <property type="component" value="Unassembled WGS sequence"/>
</dbReference>
<dbReference type="InterPro" id="IPR016848">
    <property type="entry name" value="RNase_P/MRP_Rpp29-subunit"/>
</dbReference>
<evidence type="ECO:0000256" key="4">
    <source>
        <dbReference type="SAM" id="MobiDB-lite"/>
    </source>
</evidence>
<dbReference type="SUPFAM" id="SSF101744">
    <property type="entry name" value="Rof/RNase P subunit-like"/>
    <property type="match status" value="1"/>
</dbReference>
<dbReference type="AlphaFoldDB" id="A0A4S9A9S8"/>
<organism evidence="5 6">
    <name type="scientific">Aureobasidium pullulans</name>
    <name type="common">Black yeast</name>
    <name type="synonym">Pullularia pullulans</name>
    <dbReference type="NCBI Taxonomy" id="5580"/>
    <lineage>
        <taxon>Eukaryota</taxon>
        <taxon>Fungi</taxon>
        <taxon>Dikarya</taxon>
        <taxon>Ascomycota</taxon>
        <taxon>Pezizomycotina</taxon>
        <taxon>Dothideomycetes</taxon>
        <taxon>Dothideomycetidae</taxon>
        <taxon>Dothideales</taxon>
        <taxon>Saccotheciaceae</taxon>
        <taxon>Aureobasidium</taxon>
    </lineage>
</organism>
<dbReference type="GO" id="GO:0006364">
    <property type="term" value="P:rRNA processing"/>
    <property type="evidence" value="ECO:0007669"/>
    <property type="project" value="TreeGrafter"/>
</dbReference>
<evidence type="ECO:0000256" key="3">
    <source>
        <dbReference type="PIRNR" id="PIRNR027081"/>
    </source>
</evidence>
<evidence type="ECO:0000313" key="5">
    <source>
        <dbReference type="EMBL" id="THW75966.1"/>
    </source>
</evidence>
<dbReference type="Pfam" id="PF01868">
    <property type="entry name" value="RNase_P-MRP_p29"/>
    <property type="match status" value="1"/>
</dbReference>
<name>A0A4S9A9S8_AURPU</name>
<dbReference type="PANTHER" id="PTHR13348">
    <property type="entry name" value="RIBONUCLEASE P SUBUNIT P29"/>
    <property type="match status" value="1"/>
</dbReference>
<keyword evidence="3" id="KW-0539">Nucleus</keyword>
<proteinExistence type="inferred from homology"/>
<dbReference type="PANTHER" id="PTHR13348:SF0">
    <property type="entry name" value="RIBONUCLEASE P PROTEIN SUBUNIT P29"/>
    <property type="match status" value="1"/>
</dbReference>
<dbReference type="SMART" id="SM00538">
    <property type="entry name" value="POP4"/>
    <property type="match status" value="1"/>
</dbReference>
<keyword evidence="3" id="KW-0819">tRNA processing</keyword>
<reference evidence="5 6" key="1">
    <citation type="submission" date="2018-10" db="EMBL/GenBank/DDBJ databases">
        <title>Fifty Aureobasidium pullulans genomes reveal a recombining polyextremotolerant generalist.</title>
        <authorList>
            <person name="Gostincar C."/>
            <person name="Turk M."/>
            <person name="Zajc J."/>
            <person name="Gunde-Cimerman N."/>
        </authorList>
    </citation>
    <scope>NUCLEOTIDE SEQUENCE [LARGE SCALE GENOMIC DNA]</scope>
    <source>
        <strain evidence="5 6">EXF-10659</strain>
    </source>
</reference>
<dbReference type="InterPro" id="IPR023534">
    <property type="entry name" value="Rof/RNase_P-like"/>
</dbReference>
<protein>
    <recommendedName>
        <fullName evidence="3">Ribonuclease P protein subunit</fullName>
    </recommendedName>
</protein>
<dbReference type="GO" id="GO:0000172">
    <property type="term" value="C:ribonuclease MRP complex"/>
    <property type="evidence" value="ECO:0007669"/>
    <property type="project" value="InterPro"/>
</dbReference>
<dbReference type="PIRSF" id="PIRSF027081">
    <property type="entry name" value="RNase_P/MRP_p29_subunit"/>
    <property type="match status" value="1"/>
</dbReference>
<dbReference type="InterPro" id="IPR036980">
    <property type="entry name" value="RNase_P/MRP_Rpp29_sf"/>
</dbReference>
<evidence type="ECO:0000256" key="1">
    <source>
        <dbReference type="ARBA" id="ARBA00004123"/>
    </source>
</evidence>